<dbReference type="EMBL" id="CAFZ01001876">
    <property type="protein sequence ID" value="CCA77893.1"/>
    <property type="molecule type" value="Genomic_DNA"/>
</dbReference>
<dbReference type="AlphaFoldDB" id="G4U2Q7"/>
<name>G4U2Q7_SERID</name>
<dbReference type="OrthoDB" id="2020070at2759"/>
<dbReference type="PANTHER" id="PTHR33604">
    <property type="entry name" value="OSJNBA0004B13.7 PROTEIN"/>
    <property type="match status" value="1"/>
</dbReference>
<protein>
    <submittedName>
        <fullName evidence="1">Uncharacterized protein</fullName>
    </submittedName>
</protein>
<dbReference type="SUPFAM" id="SSF53448">
    <property type="entry name" value="Nucleotide-diphospho-sugar transferases"/>
    <property type="match status" value="1"/>
</dbReference>
<dbReference type="InParanoid" id="G4U2Q7"/>
<organism evidence="1 2">
    <name type="scientific">Serendipita indica (strain DSM 11827)</name>
    <name type="common">Root endophyte fungus</name>
    <name type="synonym">Piriformospora indica</name>
    <dbReference type="NCBI Taxonomy" id="1109443"/>
    <lineage>
        <taxon>Eukaryota</taxon>
        <taxon>Fungi</taxon>
        <taxon>Dikarya</taxon>
        <taxon>Basidiomycota</taxon>
        <taxon>Agaricomycotina</taxon>
        <taxon>Agaricomycetes</taxon>
        <taxon>Sebacinales</taxon>
        <taxon>Serendipitaceae</taxon>
        <taxon>Serendipita</taxon>
    </lineage>
</organism>
<dbReference type="HOGENOM" id="CLU_004238_1_0_1"/>
<dbReference type="STRING" id="1109443.G4U2Q7"/>
<keyword evidence="2" id="KW-1185">Reference proteome</keyword>
<proteinExistence type="predicted"/>
<reference evidence="1 2" key="1">
    <citation type="journal article" date="2011" name="PLoS Pathog.">
        <title>Endophytic Life Strategies Decoded by Genome and Transcriptome Analyses of the Mutualistic Root Symbiont Piriformospora indica.</title>
        <authorList>
            <person name="Zuccaro A."/>
            <person name="Lahrmann U."/>
            <person name="Guldener U."/>
            <person name="Langen G."/>
            <person name="Pfiffi S."/>
            <person name="Biedenkopf D."/>
            <person name="Wong P."/>
            <person name="Samans B."/>
            <person name="Grimm C."/>
            <person name="Basiewicz M."/>
            <person name="Murat C."/>
            <person name="Martin F."/>
            <person name="Kogel K.H."/>
        </authorList>
    </citation>
    <scope>NUCLEOTIDE SEQUENCE [LARGE SCALE GENOMIC DNA]</scope>
    <source>
        <strain evidence="1 2">DSM 11827</strain>
    </source>
</reference>
<dbReference type="eggNOG" id="ENOG502QPYF">
    <property type="taxonomic scope" value="Eukaryota"/>
</dbReference>
<dbReference type="Gene3D" id="3.90.550.10">
    <property type="entry name" value="Spore Coat Polysaccharide Biosynthesis Protein SpsA, Chain A"/>
    <property type="match status" value="1"/>
</dbReference>
<sequence length="640" mass="72996">MEGALHVRLDIRRIDGHLPLDFFLLEAAASASTTFVLILDSTFPVVPLSDTWIRQAIEQIEAIPVPVGPCGYDVYEGVGNIAPKSNLVDMLYPPMLISRASAYASLNGLGRSPSVWVSLSGRISQESNLNAGGFALLVDDEVCDKRIPLSNLPIYASDRERIKFGISFGSTLQLELFQTTYCDLAARGHQLVATLAEDVAYSLAEDEVFPTQTCYIRYQRESQEWNRRWTQFDVVLILSNRFPPLGFASKSRRYGYEDTVFVHLDEQDLQHCAWMATLSLNEWKAWHQPNLEITVITNTRPRSLSRLLASLNSALYFGHNTIPLTICMELTADPDTRHIVQNFTWGHGRVHVRHRVVMGGLIPAIVESWYPSSDHSYGLILEDDVEVSPLYFAWIKMSLLRYRYGSEAETRPSLYGISLYSPKNIELRPKGRIPWSAQSLFREEDLALPQSPYLSSTPCSWGAVYFPEVWREFHDYLVLRLSEQFVPLDAIIVPNIRSNRWKKSWKRFFIEMVWIRGLVMLYPNYDDFVSFSTNHLEIGSHVADASAKARKKALFVVPLMSLEEGRTLLEQLPSHELPPLDSLPVVDFFGNLTSIQELRSLGVGKYSEICQRDWTPIRHDIAELWCISSYNTVEPSMFER</sequence>
<evidence type="ECO:0000313" key="1">
    <source>
        <dbReference type="EMBL" id="CCA77893.1"/>
    </source>
</evidence>
<evidence type="ECO:0000313" key="2">
    <source>
        <dbReference type="Proteomes" id="UP000007148"/>
    </source>
</evidence>
<dbReference type="PANTHER" id="PTHR33604:SF3">
    <property type="entry name" value="OSJNBA0004B13.7 PROTEIN"/>
    <property type="match status" value="1"/>
</dbReference>
<dbReference type="Proteomes" id="UP000007148">
    <property type="component" value="Unassembled WGS sequence"/>
</dbReference>
<dbReference type="InterPro" id="IPR029044">
    <property type="entry name" value="Nucleotide-diphossugar_trans"/>
</dbReference>
<accession>G4U2Q7</accession>
<gene>
    <name evidence="1" type="ORF">PIIN_00537</name>
</gene>
<comment type="caution">
    <text evidence="1">The sequence shown here is derived from an EMBL/GenBank/DDBJ whole genome shotgun (WGS) entry which is preliminary data.</text>
</comment>